<reference evidence="5" key="3">
    <citation type="submission" date="2025-09" db="UniProtKB">
        <authorList>
            <consortium name="Ensembl"/>
        </authorList>
    </citation>
    <scope>IDENTIFICATION</scope>
</reference>
<name>A0A8C8W532_PERMB</name>
<dbReference type="GeneTree" id="ENSGT00390000009557"/>
<evidence type="ECO:0000256" key="4">
    <source>
        <dbReference type="ARBA" id="ARBA00022729"/>
    </source>
</evidence>
<accession>A0A8C8W532</accession>
<dbReference type="Pfam" id="PF14653">
    <property type="entry name" value="IGFL"/>
    <property type="match status" value="1"/>
</dbReference>
<reference evidence="5 6" key="1">
    <citation type="submission" date="2018-10" db="EMBL/GenBank/DDBJ databases">
        <title>Improved assembly of the deer mouse Peromyscus maniculatus genome.</title>
        <authorList>
            <person name="Lassance J.-M."/>
            <person name="Hoekstra H.E."/>
        </authorList>
    </citation>
    <scope>NUCLEOTIDE SEQUENCE [LARGE SCALE GENOMIC DNA]</scope>
</reference>
<comment type="similarity">
    <text evidence="2">Belongs to the IGFL family.</text>
</comment>
<reference evidence="5" key="2">
    <citation type="submission" date="2025-08" db="UniProtKB">
        <authorList>
            <consortium name="Ensembl"/>
        </authorList>
    </citation>
    <scope>IDENTIFICATION</scope>
</reference>
<dbReference type="Ensembl" id="ENSPEMT00000035614.1">
    <property type="protein sequence ID" value="ENSPEMP00000035833.1"/>
    <property type="gene ID" value="ENSPEMG00000029738.1"/>
</dbReference>
<evidence type="ECO:0008006" key="7">
    <source>
        <dbReference type="Google" id="ProtNLM"/>
    </source>
</evidence>
<keyword evidence="6" id="KW-1185">Reference proteome</keyword>
<dbReference type="PANTHER" id="PTHR34827:SF1">
    <property type="entry name" value="INSULIN GROWTH FACTOR-LIKE FAMILY MEMBER 4"/>
    <property type="match status" value="1"/>
</dbReference>
<protein>
    <recommendedName>
        <fullName evidence="7">Insulin growth factor-like family member 4</fullName>
    </recommendedName>
</protein>
<sequence>MCSPGWLFFQKHQKFGHPGFEALVEEEQGVHYTGPLLCQPAPRCGDQIYNPFKQCCDNDSILPLNGTGLCGPGCIYWPCFQHCCLESSASKNQGIVRFKVPGMKPDCRSSPISTICAQVSVLLQSRWG</sequence>
<organism evidence="5 6">
    <name type="scientific">Peromyscus maniculatus bairdii</name>
    <name type="common">Prairie deer mouse</name>
    <dbReference type="NCBI Taxonomy" id="230844"/>
    <lineage>
        <taxon>Eukaryota</taxon>
        <taxon>Metazoa</taxon>
        <taxon>Chordata</taxon>
        <taxon>Craniata</taxon>
        <taxon>Vertebrata</taxon>
        <taxon>Euteleostomi</taxon>
        <taxon>Mammalia</taxon>
        <taxon>Eutheria</taxon>
        <taxon>Euarchontoglires</taxon>
        <taxon>Glires</taxon>
        <taxon>Rodentia</taxon>
        <taxon>Myomorpha</taxon>
        <taxon>Muroidea</taxon>
        <taxon>Cricetidae</taxon>
        <taxon>Neotominae</taxon>
        <taxon>Peromyscus</taxon>
    </lineage>
</organism>
<evidence type="ECO:0000256" key="1">
    <source>
        <dbReference type="ARBA" id="ARBA00004613"/>
    </source>
</evidence>
<dbReference type="PANTHER" id="PTHR34827">
    <property type="entry name" value="INSULIN GROWTH FACTOR-LIKE FAMILY MEMBER 3-RELATED"/>
    <property type="match status" value="1"/>
</dbReference>
<dbReference type="Proteomes" id="UP000694547">
    <property type="component" value="Chromosome 1"/>
</dbReference>
<dbReference type="InterPro" id="IPR032744">
    <property type="entry name" value="IGFL"/>
</dbReference>
<evidence type="ECO:0000313" key="6">
    <source>
        <dbReference type="Proteomes" id="UP000694547"/>
    </source>
</evidence>
<dbReference type="GO" id="GO:0005102">
    <property type="term" value="F:signaling receptor binding"/>
    <property type="evidence" value="ECO:0007669"/>
    <property type="project" value="TreeGrafter"/>
</dbReference>
<dbReference type="AlphaFoldDB" id="A0A8C8W532"/>
<dbReference type="GO" id="GO:0005615">
    <property type="term" value="C:extracellular space"/>
    <property type="evidence" value="ECO:0007669"/>
    <property type="project" value="TreeGrafter"/>
</dbReference>
<comment type="subcellular location">
    <subcellularLocation>
        <location evidence="1">Secreted</location>
    </subcellularLocation>
</comment>
<proteinExistence type="inferred from homology"/>
<evidence type="ECO:0000256" key="3">
    <source>
        <dbReference type="ARBA" id="ARBA00022525"/>
    </source>
</evidence>
<evidence type="ECO:0000313" key="5">
    <source>
        <dbReference type="Ensembl" id="ENSPEMP00000035833.1"/>
    </source>
</evidence>
<keyword evidence="3" id="KW-0964">Secreted</keyword>
<keyword evidence="4" id="KW-0732">Signal</keyword>
<evidence type="ECO:0000256" key="2">
    <source>
        <dbReference type="ARBA" id="ARBA00009529"/>
    </source>
</evidence>